<dbReference type="GO" id="GO:0005634">
    <property type="term" value="C:nucleus"/>
    <property type="evidence" value="ECO:0007669"/>
    <property type="project" value="TreeGrafter"/>
</dbReference>
<keyword evidence="2" id="KW-0723">Serine/threonine-protein kinase</keyword>
<accession>A0AAJ8BGG3</accession>
<dbReference type="GO" id="GO:0005737">
    <property type="term" value="C:cytoplasm"/>
    <property type="evidence" value="ECO:0007669"/>
    <property type="project" value="TreeGrafter"/>
</dbReference>
<evidence type="ECO:0000259" key="12">
    <source>
        <dbReference type="PROSITE" id="PS50011"/>
    </source>
</evidence>
<keyword evidence="4" id="KW-0808">Transferase</keyword>
<feature type="domain" description="DRBM" evidence="13">
    <location>
        <begin position="805"/>
        <end position="873"/>
    </location>
</feature>
<dbReference type="PANTHER" id="PTHR11042:SF166">
    <property type="entry name" value="EUKARYOTIC TRANSLATION INITIATION FACTOR 2-ALPHA KINASE 3"/>
    <property type="match status" value="1"/>
</dbReference>
<evidence type="ECO:0000256" key="10">
    <source>
        <dbReference type="PROSITE-ProRule" id="PRU10141"/>
    </source>
</evidence>
<feature type="domain" description="Protein kinase" evidence="12">
    <location>
        <begin position="418"/>
        <end position="745"/>
    </location>
</feature>
<dbReference type="PROSITE" id="PS00108">
    <property type="entry name" value="PROTEIN_KINASE_ST"/>
    <property type="match status" value="2"/>
</dbReference>
<dbReference type="InterPro" id="IPR017441">
    <property type="entry name" value="Protein_kinase_ATP_BS"/>
</dbReference>
<evidence type="ECO:0000313" key="14">
    <source>
        <dbReference type="Proteomes" id="UP000694890"/>
    </source>
</evidence>
<feature type="region of interest" description="Disordered" evidence="11">
    <location>
        <begin position="1008"/>
        <end position="1039"/>
    </location>
</feature>
<evidence type="ECO:0000259" key="13">
    <source>
        <dbReference type="PROSITE" id="PS50137"/>
    </source>
</evidence>
<dbReference type="FunFam" id="1.10.510.10:FF:000251">
    <property type="entry name" value="eukaryotic translation initiation factor 2-alpha kinase 3"/>
    <property type="match status" value="2"/>
</dbReference>
<name>A0AAJ8BGG3_LATCA</name>
<evidence type="ECO:0000256" key="8">
    <source>
        <dbReference type="ARBA" id="ARBA00037982"/>
    </source>
</evidence>
<dbReference type="GeneID" id="108885817"/>
<feature type="binding site" evidence="10">
    <location>
        <position position="1073"/>
    </location>
    <ligand>
        <name>ATP</name>
        <dbReference type="ChEBI" id="CHEBI:30616"/>
    </ligand>
</feature>
<reference evidence="15" key="1">
    <citation type="submission" date="2025-08" db="UniProtKB">
        <authorList>
            <consortium name="RefSeq"/>
        </authorList>
    </citation>
    <scope>IDENTIFICATION</scope>
    <source>
        <tissue evidence="15">Brain</tissue>
    </source>
</reference>
<evidence type="ECO:0000313" key="15">
    <source>
        <dbReference type="RefSeq" id="XP_050932597.1"/>
    </source>
</evidence>
<dbReference type="InterPro" id="IPR014720">
    <property type="entry name" value="dsRBD_dom"/>
</dbReference>
<feature type="region of interest" description="Disordered" evidence="11">
    <location>
        <begin position="853"/>
        <end position="892"/>
    </location>
</feature>
<dbReference type="KEGG" id="lcf:108885817"/>
<evidence type="ECO:0000256" key="2">
    <source>
        <dbReference type="ARBA" id="ARBA00022527"/>
    </source>
</evidence>
<dbReference type="PROSITE" id="PS00107">
    <property type="entry name" value="PROTEIN_KINASE_ATP"/>
    <property type="match status" value="1"/>
</dbReference>
<evidence type="ECO:0000256" key="1">
    <source>
        <dbReference type="ARBA" id="ARBA00012513"/>
    </source>
</evidence>
<evidence type="ECO:0000256" key="7">
    <source>
        <dbReference type="ARBA" id="ARBA00022840"/>
    </source>
</evidence>
<keyword evidence="9" id="KW-0694">RNA-binding</keyword>
<dbReference type="InterPro" id="IPR044452">
    <property type="entry name" value="EIF2AK2_DSRM_1"/>
</dbReference>
<dbReference type="EC" id="2.7.11.1" evidence="1"/>
<evidence type="ECO:0000256" key="5">
    <source>
        <dbReference type="ARBA" id="ARBA00022741"/>
    </source>
</evidence>
<feature type="compositionally biased region" description="Low complexity" evidence="11">
    <location>
        <begin position="540"/>
        <end position="549"/>
    </location>
</feature>
<feature type="region of interest" description="Disordered" evidence="11">
    <location>
        <begin position="168"/>
        <end position="191"/>
    </location>
</feature>
<dbReference type="PROSITE" id="PS50137">
    <property type="entry name" value="DS_RBD"/>
    <property type="match status" value="4"/>
</dbReference>
<feature type="compositionally biased region" description="Basic and acidic residues" evidence="11">
    <location>
        <begin position="171"/>
        <end position="187"/>
    </location>
</feature>
<evidence type="ECO:0000256" key="9">
    <source>
        <dbReference type="PROSITE-ProRule" id="PRU00266"/>
    </source>
</evidence>
<sequence length="1336" mass="150490">METENYVAKLNEYSQRTRLALRYEDVGAIGPDHIKTFTVRAVLNDKVYPDGVGKNKKEAKQQAAKNALRGLLEEPAECTENAAEASSAPVLPQTGTININYICWLNEYGQKNKLIIRPVESSRLGPNYSSLCCRFVVGDKEYPAGYGKTKKEAKEEAAKLVYHEICGGKTTEPREDSGISSQQKEESSQNVSEICEKVQNVNIKPEDGSFTEMNFIGLVNHYCQKTRRTHTFIEVRSCGPPHNRQFFYKLVIDNKEYPEGEGKTVKEAKQSAAQLAWSALQEQSDWDSKVSFRSTVSEDSGPTMLSSPTSTLESFKASPQSMERSTTESALLTDSSNPTEAQVSLRSVSVDSVPTQLSTPSSLESLEASSQSMPTGTSDSVVFTDSSNPSKEKDADTNKNMENRPTETRNQSRFTSDFDSIECLAKGGFGRVYKARDKLMDKFYAVKTVRSKEKALREVTALSDLQHPNIVRYYNCWMEDSEYKQDSSEDPYSTTEDSYTATEDSYSATEDSYSTTEDSNSATADSSRTTTDNYSATADSCSSSQLSSNSSPQYLYIKMELCDPRTLEDWIDETNRITLQHSKRREQGLTTALQIVSGVEYIHSKKLIHRDLKPPNIMFGRDGKVKIGDFGLVAAQAHDADGNLMKRTYNKGTESYMAPEQISERNYGEKVDIFALGLIYFELLWKRSTIHEKFTIWDDIRSQTFPEDFSVTFFQESLVIKSMLSEKPEDRPEASKLKAELEKWAQALMHQKNVTVFDGGNVYLPPRKHREEEVVFDYRTPCKSEGTLNLCETAAVSRVGMERKNHVAKLKEFARRSGSELKFMDADPEEPEQTRRFILRAVVNGQDFPIGVGDSREAAKQNAAKSALRRLSGKENQRQEKGNIAENPPAPVYQKSRIKLTYGNCHKKNVPIKSEEATKNPALLVVGDKENTAIHRKTEQEANEEDAKLVYDEISASTEGPLCSAACDDGALANLSTSQTKPELCGTKSKEQNLDVRPKTRAAAYFQNARQKSKKDALTPEETKTKNGENTPSENSGKNFASEFDSIKKLGRGAFGCVFKATQKLLGKDYAIKIVPYKEKALREAKALSDLHHRNIVRYYSCWKEDSEYQWDNTDDSCSTSRSSTDSSVKYLYIQMELCKTETLKDWINEKNTRSSSNSKRGKESLTIALQIVSGVEYIHSKMLIHRDLKPANIMFGLDGDVKIGDFGLVTAENDDDAQMERTVYKGTPSYMAPEQKSETTYDRKVDIYSSALIYFELLWKTNTGHERATVWRDARRQKLPREFSHSFPTEYMIIRTMLSVKPEDRPEASQLTTDLEQYAARLNTQAIERRGSRTV</sequence>
<dbReference type="Gene3D" id="1.10.510.10">
    <property type="entry name" value="Transferase(Phosphotransferase) domain 1"/>
    <property type="match status" value="2"/>
</dbReference>
<dbReference type="CDD" id="cd19903">
    <property type="entry name" value="DSRM_EIF2AK2_rpt1"/>
    <property type="match status" value="2"/>
</dbReference>
<dbReference type="CDD" id="cd13996">
    <property type="entry name" value="STKc_EIF2AK"/>
    <property type="match status" value="1"/>
</dbReference>
<proteinExistence type="inferred from homology"/>
<feature type="compositionally biased region" description="Polar residues" evidence="11">
    <location>
        <begin position="291"/>
        <end position="353"/>
    </location>
</feature>
<gene>
    <name evidence="15" type="primary">LOC108885817</name>
</gene>
<dbReference type="GO" id="GO:0005524">
    <property type="term" value="F:ATP binding"/>
    <property type="evidence" value="ECO:0007669"/>
    <property type="project" value="UniProtKB-UniRule"/>
</dbReference>
<evidence type="ECO:0000256" key="4">
    <source>
        <dbReference type="ARBA" id="ARBA00022679"/>
    </source>
</evidence>
<organism evidence="14 15">
    <name type="scientific">Lates calcarifer</name>
    <name type="common">Barramundi</name>
    <name type="synonym">Holocentrus calcarifer</name>
    <dbReference type="NCBI Taxonomy" id="8187"/>
    <lineage>
        <taxon>Eukaryota</taxon>
        <taxon>Metazoa</taxon>
        <taxon>Chordata</taxon>
        <taxon>Craniata</taxon>
        <taxon>Vertebrata</taxon>
        <taxon>Euteleostomi</taxon>
        <taxon>Actinopterygii</taxon>
        <taxon>Neopterygii</taxon>
        <taxon>Teleostei</taxon>
        <taxon>Neoteleostei</taxon>
        <taxon>Acanthomorphata</taxon>
        <taxon>Carangaria</taxon>
        <taxon>Carangaria incertae sedis</taxon>
        <taxon>Centropomidae</taxon>
        <taxon>Lates</taxon>
    </lineage>
</organism>
<feature type="domain" description="Protein kinase" evidence="12">
    <location>
        <begin position="1044"/>
        <end position="1320"/>
    </location>
</feature>
<keyword evidence="3" id="KW-0597">Phosphoprotein</keyword>
<feature type="compositionally biased region" description="Basic and acidic residues" evidence="11">
    <location>
        <begin position="1014"/>
        <end position="1027"/>
    </location>
</feature>
<dbReference type="Pfam" id="PF00069">
    <property type="entry name" value="Pkinase"/>
    <property type="match status" value="3"/>
</dbReference>
<feature type="compositionally biased region" description="Basic and acidic residues" evidence="11">
    <location>
        <begin position="390"/>
        <end position="407"/>
    </location>
</feature>
<feature type="compositionally biased region" description="Polar residues" evidence="11">
    <location>
        <begin position="490"/>
        <end position="517"/>
    </location>
</feature>
<evidence type="ECO:0000256" key="3">
    <source>
        <dbReference type="ARBA" id="ARBA00022553"/>
    </source>
</evidence>
<dbReference type="InterPro" id="IPR000719">
    <property type="entry name" value="Prot_kinase_dom"/>
</dbReference>
<keyword evidence="6" id="KW-0418">Kinase</keyword>
<feature type="domain" description="DRBM" evidence="13">
    <location>
        <begin position="100"/>
        <end position="167"/>
    </location>
</feature>
<evidence type="ECO:0000256" key="6">
    <source>
        <dbReference type="ARBA" id="ARBA00022777"/>
    </source>
</evidence>
<dbReference type="PANTHER" id="PTHR11042">
    <property type="entry name" value="EUKARYOTIC TRANSLATION INITIATION FACTOR 2-ALPHA KINASE EIF2-ALPHA KINASE -RELATED"/>
    <property type="match status" value="1"/>
</dbReference>
<dbReference type="GO" id="GO:0004694">
    <property type="term" value="F:eukaryotic translation initiation factor 2alpha kinase activity"/>
    <property type="evidence" value="ECO:0007669"/>
    <property type="project" value="TreeGrafter"/>
</dbReference>
<dbReference type="InterPro" id="IPR008271">
    <property type="entry name" value="Ser/Thr_kinase_AS"/>
</dbReference>
<feature type="compositionally biased region" description="Basic and acidic residues" evidence="11">
    <location>
        <begin position="872"/>
        <end position="883"/>
    </location>
</feature>
<dbReference type="Gene3D" id="3.30.160.20">
    <property type="match status" value="4"/>
</dbReference>
<comment type="similarity">
    <text evidence="8">Belongs to the protein kinase superfamily. Ser/Thr protein kinase family. GCN2 subfamily.</text>
</comment>
<feature type="compositionally biased region" description="Low complexity" evidence="11">
    <location>
        <begin position="518"/>
        <end position="533"/>
    </location>
</feature>
<protein>
    <recommendedName>
        <fullName evidence="1">non-specific serine/threonine protein kinase</fullName>
        <ecNumber evidence="1">2.7.11.1</ecNumber>
    </recommendedName>
</protein>
<dbReference type="InterPro" id="IPR011009">
    <property type="entry name" value="Kinase-like_dom_sf"/>
</dbReference>
<dbReference type="SUPFAM" id="SSF54768">
    <property type="entry name" value="dsRNA-binding domain-like"/>
    <property type="match status" value="4"/>
</dbReference>
<evidence type="ECO:0000256" key="11">
    <source>
        <dbReference type="SAM" id="MobiDB-lite"/>
    </source>
</evidence>
<feature type="compositionally biased region" description="Polar residues" evidence="11">
    <location>
        <begin position="1028"/>
        <end position="1039"/>
    </location>
</feature>
<dbReference type="RefSeq" id="XP_050932597.1">
    <property type="nucleotide sequence ID" value="XM_051076640.1"/>
</dbReference>
<dbReference type="FunFam" id="3.30.160.20:FF:000045">
    <property type="entry name" value="Eukaryotic translation initiation factor 2-alpha kinase 2"/>
    <property type="match status" value="1"/>
</dbReference>
<feature type="compositionally biased region" description="Polar residues" evidence="11">
    <location>
        <begin position="373"/>
        <end position="389"/>
    </location>
</feature>
<dbReference type="Proteomes" id="UP000694890">
    <property type="component" value="Linkage group LG16_LG22"/>
</dbReference>
<dbReference type="SUPFAM" id="SSF56112">
    <property type="entry name" value="Protein kinase-like (PK-like)"/>
    <property type="match status" value="2"/>
</dbReference>
<dbReference type="Pfam" id="PF00035">
    <property type="entry name" value="dsrm"/>
    <property type="match status" value="4"/>
</dbReference>
<feature type="region of interest" description="Disordered" evidence="11">
    <location>
        <begin position="288"/>
        <end position="413"/>
    </location>
</feature>
<feature type="domain" description="DRBM" evidence="13">
    <location>
        <begin position="214"/>
        <end position="282"/>
    </location>
</feature>
<feature type="compositionally biased region" description="Low complexity" evidence="11">
    <location>
        <begin position="354"/>
        <end position="372"/>
    </location>
</feature>
<dbReference type="InterPro" id="IPR050339">
    <property type="entry name" value="CC_SR_Kinase"/>
</dbReference>
<feature type="region of interest" description="Disordered" evidence="11">
    <location>
        <begin position="484"/>
        <end position="549"/>
    </location>
</feature>
<keyword evidence="7 10" id="KW-0067">ATP-binding</keyword>
<feature type="domain" description="DRBM" evidence="13">
    <location>
        <begin position="5"/>
        <end position="73"/>
    </location>
</feature>
<keyword evidence="5 10" id="KW-0547">Nucleotide-binding</keyword>
<dbReference type="Gene3D" id="3.30.200.20">
    <property type="entry name" value="Phosphorylase Kinase, domain 1"/>
    <property type="match status" value="2"/>
</dbReference>
<dbReference type="SMART" id="SM00358">
    <property type="entry name" value="DSRM"/>
    <property type="match status" value="4"/>
</dbReference>
<dbReference type="PROSITE" id="PS50011">
    <property type="entry name" value="PROTEIN_KINASE_DOM"/>
    <property type="match status" value="2"/>
</dbReference>
<dbReference type="SMART" id="SM00220">
    <property type="entry name" value="S_TKc"/>
    <property type="match status" value="2"/>
</dbReference>
<dbReference type="GO" id="GO:0003725">
    <property type="term" value="F:double-stranded RNA binding"/>
    <property type="evidence" value="ECO:0007669"/>
    <property type="project" value="InterPro"/>
</dbReference>